<gene>
    <name evidence="1" type="ORF">JYU34_019636</name>
</gene>
<keyword evidence="2" id="KW-1185">Reference proteome</keyword>
<comment type="caution">
    <text evidence="1">The sequence shown here is derived from an EMBL/GenBank/DDBJ whole genome shotgun (WGS) entry which is preliminary data.</text>
</comment>
<proteinExistence type="predicted"/>
<sequence>MARTPFQPRDYMYELELALQNVRLHLIELLDSDECYQCLQITCCCNDYDDAYSCEEEDFYYDYFYNDYIEPPLPEDLPQPHFHTDNHWTLIETQDLISSWTAIQRKEQDKAWTKAKADLGLIKYNESNAPSKDQPAYLAKIEKWFAQGQTQKTKVKKVKCEECVVEVIKPDWPPANDSPWCFRSHQVPCPSLQNYSYKNDDFGHQQPNQSGSKTMYSAVADFFKQFAPKRDGFYTGLN</sequence>
<evidence type="ECO:0000313" key="2">
    <source>
        <dbReference type="Proteomes" id="UP000823941"/>
    </source>
</evidence>
<organism evidence="1 2">
    <name type="scientific">Plutella xylostella</name>
    <name type="common">Diamondback moth</name>
    <name type="synonym">Plutella maculipennis</name>
    <dbReference type="NCBI Taxonomy" id="51655"/>
    <lineage>
        <taxon>Eukaryota</taxon>
        <taxon>Metazoa</taxon>
        <taxon>Ecdysozoa</taxon>
        <taxon>Arthropoda</taxon>
        <taxon>Hexapoda</taxon>
        <taxon>Insecta</taxon>
        <taxon>Pterygota</taxon>
        <taxon>Neoptera</taxon>
        <taxon>Endopterygota</taxon>
        <taxon>Lepidoptera</taxon>
        <taxon>Glossata</taxon>
        <taxon>Ditrysia</taxon>
        <taxon>Yponomeutoidea</taxon>
        <taxon>Plutellidae</taxon>
        <taxon>Plutella</taxon>
    </lineage>
</organism>
<name>A0ABQ7PXB9_PLUXY</name>
<accession>A0ABQ7PXB9</accession>
<dbReference type="Proteomes" id="UP000823941">
    <property type="component" value="Chromosome 26"/>
</dbReference>
<reference evidence="1 2" key="1">
    <citation type="submission" date="2021-06" db="EMBL/GenBank/DDBJ databases">
        <title>A haploid diamondback moth (Plutella xylostella L.) genome assembly resolves 31 chromosomes and identifies a diamide resistance mutation.</title>
        <authorList>
            <person name="Ward C.M."/>
            <person name="Perry K.D."/>
            <person name="Baker G."/>
            <person name="Powis K."/>
            <person name="Heckel D.G."/>
            <person name="Baxter S.W."/>
        </authorList>
    </citation>
    <scope>NUCLEOTIDE SEQUENCE [LARGE SCALE GENOMIC DNA]</scope>
    <source>
        <strain evidence="1 2">LV</strain>
        <tissue evidence="1">Single pupa</tissue>
    </source>
</reference>
<evidence type="ECO:0000313" key="1">
    <source>
        <dbReference type="EMBL" id="KAG7297587.1"/>
    </source>
</evidence>
<dbReference type="EMBL" id="JAHIBW010000026">
    <property type="protein sequence ID" value="KAG7297587.1"/>
    <property type="molecule type" value="Genomic_DNA"/>
</dbReference>
<protein>
    <submittedName>
        <fullName evidence="1">Uncharacterized protein</fullName>
    </submittedName>
</protein>